<dbReference type="NCBIfam" id="TIGR03696">
    <property type="entry name" value="Rhs_assc_core"/>
    <property type="match status" value="1"/>
</dbReference>
<dbReference type="NCBIfam" id="TIGR01643">
    <property type="entry name" value="YD_repeat_2x"/>
    <property type="match status" value="2"/>
</dbReference>
<evidence type="ECO:0000259" key="5">
    <source>
        <dbReference type="Pfam" id="PF24517"/>
    </source>
</evidence>
<dbReference type="EMBL" id="JAAGLU010000015">
    <property type="protein sequence ID" value="NEC88008.1"/>
    <property type="molecule type" value="Genomic_DNA"/>
</dbReference>
<organism evidence="6">
    <name type="scientific">Streptomyces sp. SID12501</name>
    <dbReference type="NCBI Taxonomy" id="2706042"/>
    <lineage>
        <taxon>Bacteria</taxon>
        <taxon>Bacillati</taxon>
        <taxon>Actinomycetota</taxon>
        <taxon>Actinomycetes</taxon>
        <taxon>Kitasatosporales</taxon>
        <taxon>Streptomycetaceae</taxon>
        <taxon>Streptomyces</taxon>
    </lineage>
</organism>
<dbReference type="PANTHER" id="PTHR32305">
    <property type="match status" value="1"/>
</dbReference>
<accession>A0A6B3BUN2</accession>
<feature type="compositionally biased region" description="Low complexity" evidence="4">
    <location>
        <begin position="1565"/>
        <end position="1581"/>
    </location>
</feature>
<dbReference type="PANTHER" id="PTHR32305:SF15">
    <property type="entry name" value="PROTEIN RHSA-RELATED"/>
    <property type="match status" value="1"/>
</dbReference>
<gene>
    <name evidence="6" type="ORF">G3I71_19735</name>
</gene>
<feature type="compositionally biased region" description="Polar residues" evidence="4">
    <location>
        <begin position="1544"/>
        <end position="1556"/>
    </location>
</feature>
<evidence type="ECO:0000256" key="1">
    <source>
        <dbReference type="ARBA" id="ARBA00004613"/>
    </source>
</evidence>
<feature type="domain" description="Carbohydrate-binding module family 96" evidence="5">
    <location>
        <begin position="291"/>
        <end position="465"/>
    </location>
</feature>
<dbReference type="Gene3D" id="2.180.10.10">
    <property type="entry name" value="RHS repeat-associated core"/>
    <property type="match status" value="1"/>
</dbReference>
<dbReference type="Pfam" id="PF24517">
    <property type="entry name" value="CBM96"/>
    <property type="match status" value="1"/>
</dbReference>
<dbReference type="RefSeq" id="WP_164316131.1">
    <property type="nucleotide sequence ID" value="NZ_JAAGLU010000015.1"/>
</dbReference>
<keyword evidence="2" id="KW-0964">Secreted</keyword>
<dbReference type="InterPro" id="IPR050708">
    <property type="entry name" value="T6SS_VgrG/RHS"/>
</dbReference>
<reference evidence="6" key="1">
    <citation type="submission" date="2020-01" db="EMBL/GenBank/DDBJ databases">
        <title>Insect and environment-associated Actinomycetes.</title>
        <authorList>
            <person name="Currrie C."/>
            <person name="Chevrette M."/>
            <person name="Carlson C."/>
            <person name="Stubbendieck R."/>
            <person name="Wendt-Pienkowski E."/>
        </authorList>
    </citation>
    <scope>NUCLEOTIDE SEQUENCE</scope>
    <source>
        <strain evidence="6">SID12501</strain>
    </source>
</reference>
<dbReference type="NCBIfam" id="NF033679">
    <property type="entry name" value="DNRLRE_dom"/>
    <property type="match status" value="1"/>
</dbReference>
<dbReference type="InterPro" id="IPR022385">
    <property type="entry name" value="Rhs_assc_core"/>
</dbReference>
<evidence type="ECO:0000256" key="3">
    <source>
        <dbReference type="ARBA" id="ARBA00022729"/>
    </source>
</evidence>
<sequence>MGLIAAAVLVAEAALTVAGTGSVFALSDSGTGESSATSVSTAAQYGAAEAQNVTSALLMARLQNRRIEVLSERTTDSTTYALADGSMQTEAYAGPVRVRQDGAWHDIDTSLTDAGENLEPKAAAADIAVSDGGDTDLASVTKSGKSFGLGWEDRLPTPTVRDATASYALGDGQTLTATALAQGFSENITLAAQPTDQSLTYRIPLNLKGLALSQADSGHLLLKDSDGKLVAEAPAPMMWDASKDPASGESAHQEQVTAKVETAADGAQTLVLTPDQAFLATATYPVTVDPTTTLAVLTDTWIQTPDYTDSQVSSQELKSGTYDAGADLARSYLKFDVSKFAGKHITDTNFALYNYYSSTCATDGAGTTVRRITSDWSSTSLTWATRPSSSGTGAVNNLVPHGYSSACPAAWSNWDIDAIVQAWADGSPNYGLMVYGTSETDSTTWRRFRSANYTTTGYAPKLTVTYNSYPATPTSAAVSPSAVNTYNGKRYVTTYTPTLSAKVSDPDGSTVKAQFEITNDPAYTGETSYSYTATSSSVSSGSTATLTIPAASQLAASHLRLRVRGYDGTDYGAWSSYIYFVPNVAKPSAPTVSCDAYPSGVWTDKSSSGATCTLDTSASDGQGYEWGLDNSAVPNKVVDTADGNGGDPLTVHINPANGWHTFSAKTIDSGGNLSTATTSYSFGVGKASLNSPTTGDTTDDDVTLSATQSGAFTGVTYQFEIGSADPNGWQPIPLTYVTKASDGTAVSSWPLAFSASAQPVDLDWAATGQLNDDGPVQVRALFTDGTNTYATSPATVTINRKADNAPTSDIGPGAVNLLTGDYDLDATDASAFGAAVTRTFSSRDPLGASGQDGQVAIFGPNWISGITATKADWGYIKQTSPSSVAVMDSTGASTGFTLLNATAGTWTPQPGSESLTLTGTLSGASFTLKDTDGTTATFTKPKDTSTTWQLDTSYTITSDSATTTTVRSHAVPVSGGSGYLAEPQYVIAPTSAVSADICAGNPSTKGCRVLEFVYAPSTTATSSAPGNYAGQVQQINLWATAPGASASTSTPISAYDYTSSGRLADTWDPRLSAPLKTSYTYDSAGRVTTLTPPGQLPWTFTYDHVGSNGDAGDGMLVSASRQTLQAGTTATTDGGTATTSVVYDVPVSGTAAPYDLSSTKTGTWAQTDNPTLGTAVFPPTSVPSSHDGTALGSGAYAKATITYMDERGLDVNTASPGGHITTTEYDTLGNTTRQLTAANRELALGTTTSTDPRLAGAIANAGSPAEAAGLLSTTTNFTTASDGSSLVSDVSGPLHTITLRHTLAGGASTADLLAGSETLARSHTSIAYDENRPSSAHVSDLLTSVTSGAAVPLYPSDGDKQTTATTYDWTTGLPLTTVTDPSGLAITTTYSYDSDGNQTKKVQPTSSGTDAETTLTTYYTATGTGTCADHADWADLVCTQAPASTITGGGSNPDQLPTRTYTYDNYGQVKTLTETANGTTRTTTTTYDNIERAQTVTTTGGTGTTTPSTTYTYDTTTGAPSTVASNSQTITATYDKLGRQVTYNDGTGNSTAMSYDSSDRPVSRTDSAPSTTTYTYDTTTGLPATLTDSTAGTFTATSYDADGNLTGETLPGSYTLAQTYDTTGAQTARAYADSSKTPVLTDTADYTAAGQQAGHIENNGVTTTSTYTYDAANRLTRSSDDTGSACTTRSYGFASNTSYNRTSLTTAASTTDCADTTTATTTTTAATHTYDSADRITDTGYTYDAFGRTTALPDGTTLAYYTGDLVRQEATSTTKQTWTLDADHRLSAWTTQTSTDEGSTWAATATRASHYDDGTDSPAWITEDTSGAITRNVSDLANGLAATTSTTGGTTLQFANLHGDIAVQLAMSTTATAALSYDEFGNTTSSTRYGWLGEAQRNSDAQSGIMLMGVRLYNSGTGRFLSVDPILGGSANAYDYTNQDPVNQVDLAGTKAAHRTCGIITCTIYISRKATEQLYTYFVRHGWTFAAGAGVLGGIVGGLACHGNYWCMGAIEAWFLFWGADIIDVTDDAHIDHKCVAIKMTSPAVGYFSGHRFLGYLPLYPEEVGGKNCRKK</sequence>
<feature type="region of interest" description="Disordered" evidence="4">
    <location>
        <begin position="1544"/>
        <end position="1581"/>
    </location>
</feature>
<dbReference type="GO" id="GO:0005576">
    <property type="term" value="C:extracellular region"/>
    <property type="evidence" value="ECO:0007669"/>
    <property type="project" value="UniProtKB-SubCell"/>
</dbReference>
<dbReference type="InterPro" id="IPR006530">
    <property type="entry name" value="YD"/>
</dbReference>
<evidence type="ECO:0000256" key="2">
    <source>
        <dbReference type="ARBA" id="ARBA00022525"/>
    </source>
</evidence>
<comment type="subcellular location">
    <subcellularLocation>
        <location evidence="1">Secreted</location>
    </subcellularLocation>
</comment>
<protein>
    <submittedName>
        <fullName evidence="6">DNRLRE domain-containing protein</fullName>
    </submittedName>
</protein>
<dbReference type="InterPro" id="IPR055372">
    <property type="entry name" value="CBM96"/>
</dbReference>
<evidence type="ECO:0000313" key="6">
    <source>
        <dbReference type="EMBL" id="NEC88008.1"/>
    </source>
</evidence>
<evidence type="ECO:0000256" key="4">
    <source>
        <dbReference type="SAM" id="MobiDB-lite"/>
    </source>
</evidence>
<proteinExistence type="predicted"/>
<name>A0A6B3BUN2_9ACTN</name>
<keyword evidence="3" id="KW-0732">Signal</keyword>
<comment type="caution">
    <text evidence="6">The sequence shown here is derived from an EMBL/GenBank/DDBJ whole genome shotgun (WGS) entry which is preliminary data.</text>
</comment>